<dbReference type="WBParaSite" id="PTRK_0001458900.1">
    <property type="protein sequence ID" value="PTRK_0001458900.1"/>
    <property type="gene ID" value="PTRK_0001458900"/>
</dbReference>
<sequence length="94" mass="10696">MTKLLLVIPLIFIISTASAYLQFSQLGYPYQYESVAPYTNLYSLSTSPLEVKYPSSFHSMYYGLGSNVRPGNNGHNLDNPHKRLSNMKMSYAMY</sequence>
<accession>A0A0N4ZZW7</accession>
<proteinExistence type="predicted"/>
<dbReference type="Proteomes" id="UP000038045">
    <property type="component" value="Unplaced"/>
</dbReference>
<feature type="chain" id="PRO_5005892437" evidence="1">
    <location>
        <begin position="20"/>
        <end position="94"/>
    </location>
</feature>
<dbReference type="AlphaFoldDB" id="A0A0N4ZZW7"/>
<feature type="signal peptide" evidence="1">
    <location>
        <begin position="1"/>
        <end position="19"/>
    </location>
</feature>
<evidence type="ECO:0000313" key="3">
    <source>
        <dbReference type="WBParaSite" id="PTRK_0001458900.1"/>
    </source>
</evidence>
<keyword evidence="1" id="KW-0732">Signal</keyword>
<keyword evidence="2" id="KW-1185">Reference proteome</keyword>
<name>A0A0N4ZZW7_PARTI</name>
<protein>
    <submittedName>
        <fullName evidence="3">Secreted protein</fullName>
    </submittedName>
</protein>
<evidence type="ECO:0000256" key="1">
    <source>
        <dbReference type="SAM" id="SignalP"/>
    </source>
</evidence>
<reference evidence="3" key="1">
    <citation type="submission" date="2017-02" db="UniProtKB">
        <authorList>
            <consortium name="WormBaseParasite"/>
        </authorList>
    </citation>
    <scope>IDENTIFICATION</scope>
</reference>
<organism evidence="2 3">
    <name type="scientific">Parastrongyloides trichosuri</name>
    <name type="common">Possum-specific nematode worm</name>
    <dbReference type="NCBI Taxonomy" id="131310"/>
    <lineage>
        <taxon>Eukaryota</taxon>
        <taxon>Metazoa</taxon>
        <taxon>Ecdysozoa</taxon>
        <taxon>Nematoda</taxon>
        <taxon>Chromadorea</taxon>
        <taxon>Rhabditida</taxon>
        <taxon>Tylenchina</taxon>
        <taxon>Panagrolaimomorpha</taxon>
        <taxon>Strongyloidoidea</taxon>
        <taxon>Strongyloididae</taxon>
        <taxon>Parastrongyloides</taxon>
    </lineage>
</organism>
<evidence type="ECO:0000313" key="2">
    <source>
        <dbReference type="Proteomes" id="UP000038045"/>
    </source>
</evidence>